<dbReference type="Pfam" id="PF00717">
    <property type="entry name" value="Peptidase_S24"/>
    <property type="match status" value="1"/>
</dbReference>
<dbReference type="InterPro" id="IPR036286">
    <property type="entry name" value="LexA/Signal_pep-like_sf"/>
</dbReference>
<dbReference type="EMBL" id="JALKHS010000006">
    <property type="protein sequence ID" value="MCK0531474.1"/>
    <property type="molecule type" value="Genomic_DNA"/>
</dbReference>
<dbReference type="Pfam" id="PF13443">
    <property type="entry name" value="HTH_26"/>
    <property type="match status" value="1"/>
</dbReference>
<dbReference type="CDD" id="cd06529">
    <property type="entry name" value="S24_LexA-like"/>
    <property type="match status" value="1"/>
</dbReference>
<gene>
    <name evidence="5" type="ORF">MU848_07740</name>
</gene>
<evidence type="ECO:0000256" key="3">
    <source>
        <dbReference type="ARBA" id="ARBA00023163"/>
    </source>
</evidence>
<dbReference type="SUPFAM" id="SSF47413">
    <property type="entry name" value="lambda repressor-like DNA-binding domains"/>
    <property type="match status" value="1"/>
</dbReference>
<dbReference type="PANTHER" id="PTHR40661:SF1">
    <property type="entry name" value="HTH CRO_C1-TYPE DOMAIN-CONTAINING PROTEIN"/>
    <property type="match status" value="1"/>
</dbReference>
<reference evidence="5 6" key="1">
    <citation type="submission" date="2022-04" db="EMBL/GenBank/DDBJ databases">
        <authorList>
            <person name="Huq M.A."/>
        </authorList>
    </citation>
    <scope>NUCLEOTIDE SEQUENCE [LARGE SCALE GENOMIC DNA]</scope>
    <source>
        <strain evidence="5 6">MAH-33</strain>
    </source>
</reference>
<dbReference type="SUPFAM" id="SSF51306">
    <property type="entry name" value="LexA/Signal peptidase"/>
    <property type="match status" value="1"/>
</dbReference>
<dbReference type="InterPro" id="IPR001387">
    <property type="entry name" value="Cro/C1-type_HTH"/>
</dbReference>
<evidence type="ECO:0000313" key="6">
    <source>
        <dbReference type="Proteomes" id="UP001203512"/>
    </source>
</evidence>
<dbReference type="PANTHER" id="PTHR40661">
    <property type="match status" value="1"/>
</dbReference>
<accession>A0ABT0DWH3</accession>
<dbReference type="PROSITE" id="PS50943">
    <property type="entry name" value="HTH_CROC1"/>
    <property type="match status" value="1"/>
</dbReference>
<sequence>MTERSDELQRVRDALRKAMARKGMKNKPLAQKAGLGDTSVRDLLDNEDRDIKLGTLHRIAGALEVDIRDLVGGANTVPLRGSVGAGGSVIYEEVDDRTAPLPPGLGSNVEALEVQGTSMLPRYSSGDIVYIATDIRGVSEEDIGDYCAVRLSTGETYVKLLAHGSRPGFFTLRSLNAEDIVDVELEWATPIIFVMPRAARRRLGF</sequence>
<evidence type="ECO:0000256" key="2">
    <source>
        <dbReference type="ARBA" id="ARBA00023125"/>
    </source>
</evidence>
<keyword evidence="2" id="KW-0238">DNA-binding</keyword>
<keyword evidence="6" id="KW-1185">Reference proteome</keyword>
<evidence type="ECO:0000313" key="5">
    <source>
        <dbReference type="EMBL" id="MCK0531474.1"/>
    </source>
</evidence>
<dbReference type="CDD" id="cd00093">
    <property type="entry name" value="HTH_XRE"/>
    <property type="match status" value="1"/>
</dbReference>
<dbReference type="InterPro" id="IPR039418">
    <property type="entry name" value="LexA-like"/>
</dbReference>
<name>A0ABT0DWH3_9SPHN</name>
<dbReference type="InterPro" id="IPR015927">
    <property type="entry name" value="Peptidase_S24_S26A/B/C"/>
</dbReference>
<keyword evidence="1" id="KW-0805">Transcription regulation</keyword>
<feature type="domain" description="HTH cro/C1-type" evidence="4">
    <location>
        <begin position="15"/>
        <end position="70"/>
    </location>
</feature>
<evidence type="ECO:0000259" key="4">
    <source>
        <dbReference type="PROSITE" id="PS50943"/>
    </source>
</evidence>
<dbReference type="Gene3D" id="1.10.260.40">
    <property type="entry name" value="lambda repressor-like DNA-binding domains"/>
    <property type="match status" value="1"/>
</dbReference>
<dbReference type="Gene3D" id="2.10.109.10">
    <property type="entry name" value="Umud Fragment, subunit A"/>
    <property type="match status" value="1"/>
</dbReference>
<keyword evidence="3" id="KW-0804">Transcription</keyword>
<organism evidence="5 6">
    <name type="scientific">Sphingobium agri</name>
    <dbReference type="NCBI Taxonomy" id="2933566"/>
    <lineage>
        <taxon>Bacteria</taxon>
        <taxon>Pseudomonadati</taxon>
        <taxon>Pseudomonadota</taxon>
        <taxon>Alphaproteobacteria</taxon>
        <taxon>Sphingomonadales</taxon>
        <taxon>Sphingomonadaceae</taxon>
        <taxon>Sphingobium</taxon>
    </lineage>
</organism>
<dbReference type="InterPro" id="IPR010982">
    <property type="entry name" value="Lambda_DNA-bd_dom_sf"/>
</dbReference>
<evidence type="ECO:0000256" key="1">
    <source>
        <dbReference type="ARBA" id="ARBA00023015"/>
    </source>
</evidence>
<comment type="caution">
    <text evidence="5">The sequence shown here is derived from an EMBL/GenBank/DDBJ whole genome shotgun (WGS) entry which is preliminary data.</text>
</comment>
<dbReference type="RefSeq" id="WP_247231091.1">
    <property type="nucleotide sequence ID" value="NZ_JALKHS010000006.1"/>
</dbReference>
<dbReference type="Proteomes" id="UP001203512">
    <property type="component" value="Unassembled WGS sequence"/>
</dbReference>
<protein>
    <submittedName>
        <fullName evidence="5">Helix-turn-helix domain-containing protein</fullName>
    </submittedName>
</protein>
<proteinExistence type="predicted"/>